<feature type="transmembrane region" description="Helical" evidence="1">
    <location>
        <begin position="332"/>
        <end position="353"/>
    </location>
</feature>
<organism evidence="2 3">
    <name type="scientific">Serendipita indica (strain DSM 11827)</name>
    <name type="common">Root endophyte fungus</name>
    <name type="synonym">Piriformospora indica</name>
    <dbReference type="NCBI Taxonomy" id="1109443"/>
    <lineage>
        <taxon>Eukaryota</taxon>
        <taxon>Fungi</taxon>
        <taxon>Dikarya</taxon>
        <taxon>Basidiomycota</taxon>
        <taxon>Agaricomycotina</taxon>
        <taxon>Agaricomycetes</taxon>
        <taxon>Sebacinales</taxon>
        <taxon>Serendipitaceae</taxon>
        <taxon>Serendipita</taxon>
    </lineage>
</organism>
<keyword evidence="3" id="KW-1185">Reference proteome</keyword>
<accession>G4TDC6</accession>
<reference evidence="2 3" key="1">
    <citation type="journal article" date="2011" name="PLoS Pathog.">
        <title>Endophytic Life Strategies Decoded by Genome and Transcriptome Analyses of the Mutualistic Root Symbiont Piriformospora indica.</title>
        <authorList>
            <person name="Zuccaro A."/>
            <person name="Lahrmann U."/>
            <person name="Guldener U."/>
            <person name="Langen G."/>
            <person name="Pfiffi S."/>
            <person name="Biedenkopf D."/>
            <person name="Wong P."/>
            <person name="Samans B."/>
            <person name="Grimm C."/>
            <person name="Basiewicz M."/>
            <person name="Murat C."/>
            <person name="Martin F."/>
            <person name="Kogel K.H."/>
        </authorList>
    </citation>
    <scope>NUCLEOTIDE SEQUENCE [LARGE SCALE GENOMIC DNA]</scope>
    <source>
        <strain evidence="2 3">DSM 11827</strain>
    </source>
</reference>
<dbReference type="HOGENOM" id="CLU_022883_6_1_1"/>
<dbReference type="OrthoDB" id="9451547at2759"/>
<dbReference type="EMBL" id="CAFZ01000052">
    <property type="protein sequence ID" value="CCA69324.1"/>
    <property type="molecule type" value="Genomic_DNA"/>
</dbReference>
<keyword evidence="1" id="KW-1133">Transmembrane helix</keyword>
<dbReference type="PANTHER" id="PTHR35043">
    <property type="entry name" value="TRANSCRIPTION FACTOR DOMAIN-CONTAINING PROTEIN"/>
    <property type="match status" value="1"/>
</dbReference>
<name>G4TDC6_SERID</name>
<proteinExistence type="predicted"/>
<dbReference type="OMA" id="PEWILLF"/>
<dbReference type="InParanoid" id="G4TDC6"/>
<feature type="transmembrane region" description="Helical" evidence="1">
    <location>
        <begin position="365"/>
        <end position="387"/>
    </location>
</feature>
<protein>
    <submittedName>
        <fullName evidence="2">Uncharacterized protein</fullName>
    </submittedName>
</protein>
<keyword evidence="1" id="KW-0812">Transmembrane</keyword>
<evidence type="ECO:0000256" key="1">
    <source>
        <dbReference type="SAM" id="Phobius"/>
    </source>
</evidence>
<dbReference type="eggNOG" id="ENOG502SI8N">
    <property type="taxonomic scope" value="Eukaryota"/>
</dbReference>
<feature type="transmembrane region" description="Helical" evidence="1">
    <location>
        <begin position="399"/>
        <end position="421"/>
    </location>
</feature>
<gene>
    <name evidence="2" type="ORF">PIIN_03223</name>
</gene>
<dbReference type="PANTHER" id="PTHR35043:SF7">
    <property type="entry name" value="TRANSCRIPTION FACTOR DOMAIN-CONTAINING PROTEIN"/>
    <property type="match status" value="1"/>
</dbReference>
<keyword evidence="1" id="KW-0472">Membrane</keyword>
<sequence length="444" mass="50765">MSLPLAIYAMSLRATPSNEEMLPQECAELYRTRSNIVWGCLTTIILCTWISMHPNVPEPVNMTGYGRWETVKAHSRRFINSRLVPFIVALLAPEWILLFSQVQCAVATRIAKKHGLSRSQVFFIIMGGFHLFERNVDIINNSTTFLTTEAANEVEFTTSRLLATDDTEIPRHPLDRFDVLDLLYAGKLEMPRPGEIQDKSKNDWIAKTTVVVQTAWFIAQCIGRKAQRLPLAELEVITLAYTLVNLMIYINWWDKPYQVAEPVRYYGELPERDHKHPMSKEIPKLPVITRMLLYLVCIQDEFTDLRRLKRTPTFYTGATSYGDEQFASMRGLWILFVVGTAFGGIHLLAWASFFPTPLERLLWRLSAITLTVGPFLTPTLSIIFLALMNCFNTSSILRIIVSTISPIVYLISRGISMTVALTTLRNLPPEAYRNLEWSNFLPHT</sequence>
<evidence type="ECO:0000313" key="2">
    <source>
        <dbReference type="EMBL" id="CCA69324.1"/>
    </source>
</evidence>
<dbReference type="Proteomes" id="UP000007148">
    <property type="component" value="Unassembled WGS sequence"/>
</dbReference>
<dbReference type="AlphaFoldDB" id="G4TDC6"/>
<evidence type="ECO:0000313" key="3">
    <source>
        <dbReference type="Proteomes" id="UP000007148"/>
    </source>
</evidence>